<organism evidence="1">
    <name type="scientific">bioreactor metagenome</name>
    <dbReference type="NCBI Taxonomy" id="1076179"/>
    <lineage>
        <taxon>unclassified sequences</taxon>
        <taxon>metagenomes</taxon>
        <taxon>ecological metagenomes</taxon>
    </lineage>
</organism>
<reference evidence="1" key="1">
    <citation type="submission" date="2019-08" db="EMBL/GenBank/DDBJ databases">
        <authorList>
            <person name="Kucharzyk K."/>
            <person name="Murdoch R.W."/>
            <person name="Higgins S."/>
            <person name="Loffler F."/>
        </authorList>
    </citation>
    <scope>NUCLEOTIDE SEQUENCE</scope>
</reference>
<proteinExistence type="predicted"/>
<dbReference type="EMBL" id="VSSQ01120215">
    <property type="protein sequence ID" value="MPN53269.1"/>
    <property type="molecule type" value="Genomic_DNA"/>
</dbReference>
<gene>
    <name evidence="1" type="ORF">SDC9_200933</name>
</gene>
<sequence>MRVNKLVNYTHEFLDVLDTTASLVGIFRLQRCDKSAFIYDHLDDFPQFTAIGLSFFD</sequence>
<dbReference type="AlphaFoldDB" id="A0A645ISA7"/>
<accession>A0A645ISA7</accession>
<name>A0A645ISA7_9ZZZZ</name>
<protein>
    <submittedName>
        <fullName evidence="1">Uncharacterized protein</fullName>
    </submittedName>
</protein>
<comment type="caution">
    <text evidence="1">The sequence shown here is derived from an EMBL/GenBank/DDBJ whole genome shotgun (WGS) entry which is preliminary data.</text>
</comment>
<evidence type="ECO:0000313" key="1">
    <source>
        <dbReference type="EMBL" id="MPN53269.1"/>
    </source>
</evidence>